<feature type="domain" description="PrkA AAA" evidence="1">
    <location>
        <begin position="7"/>
        <end position="406"/>
    </location>
</feature>
<dbReference type="Gene3D" id="3.40.50.300">
    <property type="entry name" value="P-loop containing nucleotide triphosphate hydrolases"/>
    <property type="match status" value="1"/>
</dbReference>
<dbReference type="SUPFAM" id="SSF52540">
    <property type="entry name" value="P-loop containing nucleoside triphosphate hydrolases"/>
    <property type="match status" value="1"/>
</dbReference>
<comment type="caution">
    <text evidence="2">The sequence shown here is derived from an EMBL/GenBank/DDBJ whole genome shotgun (WGS) entry which is preliminary data.</text>
</comment>
<dbReference type="RefSeq" id="WP_044346215.1">
    <property type="nucleotide sequence ID" value="NZ_AZAC01000001.1"/>
</dbReference>
<dbReference type="PATRIC" id="fig|1429043.3.peg.296"/>
<keyword evidence="2" id="KW-0808">Transferase</keyword>
<name>A0A0D2I076_9BACT</name>
<dbReference type="AlphaFoldDB" id="A0A0D2I076"/>
<dbReference type="EMBL" id="AZAC01000001">
    <property type="protein sequence ID" value="KIX15933.1"/>
    <property type="molecule type" value="Genomic_DNA"/>
</dbReference>
<dbReference type="PANTHER" id="PTHR30267">
    <property type="entry name" value="PROTEIN KINASE PRKA"/>
    <property type="match status" value="1"/>
</dbReference>
<evidence type="ECO:0000313" key="2">
    <source>
        <dbReference type="EMBL" id="KIX15933.1"/>
    </source>
</evidence>
<evidence type="ECO:0000259" key="1">
    <source>
        <dbReference type="SMART" id="SM00763"/>
    </source>
</evidence>
<accession>A0A0D2I076</accession>
<dbReference type="FunCoup" id="A0A0D2I076">
    <property type="interactions" value="37"/>
</dbReference>
<dbReference type="InterPro" id="IPR013153">
    <property type="entry name" value="Prk_AAA"/>
</dbReference>
<dbReference type="InterPro" id="IPR010650">
    <property type="entry name" value="PrkA_C"/>
</dbReference>
<reference evidence="2 3" key="1">
    <citation type="submission" date="2013-11" db="EMBL/GenBank/DDBJ databases">
        <title>Metagenomic analysis of a methanogenic consortium involved in long chain n-alkane degradation.</title>
        <authorList>
            <person name="Davidova I.A."/>
            <person name="Callaghan A.V."/>
            <person name="Wawrik B."/>
            <person name="Pruitt S."/>
            <person name="Marks C."/>
            <person name="Duncan K.E."/>
            <person name="Suflita J.M."/>
        </authorList>
    </citation>
    <scope>NUCLEOTIDE SEQUENCE [LARGE SCALE GENOMIC DNA]</scope>
    <source>
        <strain evidence="2 3">SPR</strain>
    </source>
</reference>
<dbReference type="SMART" id="SM00763">
    <property type="entry name" value="AAA_PrkA"/>
    <property type="match status" value="1"/>
</dbReference>
<dbReference type="Proteomes" id="UP000032233">
    <property type="component" value="Unassembled WGS sequence"/>
</dbReference>
<keyword evidence="3" id="KW-1185">Reference proteome</keyword>
<dbReference type="Pfam" id="PF08298">
    <property type="entry name" value="AAA_PrkA"/>
    <property type="match status" value="1"/>
</dbReference>
<dbReference type="OrthoDB" id="5477805at2"/>
<dbReference type="Pfam" id="PF06798">
    <property type="entry name" value="PrkA"/>
    <property type="match status" value="1"/>
</dbReference>
<dbReference type="InParanoid" id="A0A0D2I076"/>
<organism evidence="2 3">
    <name type="scientific">Dethiosulfatarculus sandiegensis</name>
    <dbReference type="NCBI Taxonomy" id="1429043"/>
    <lineage>
        <taxon>Bacteria</taxon>
        <taxon>Pseudomonadati</taxon>
        <taxon>Thermodesulfobacteriota</taxon>
        <taxon>Desulfarculia</taxon>
        <taxon>Desulfarculales</taxon>
        <taxon>Desulfarculaceae</taxon>
        <taxon>Dethiosulfatarculus</taxon>
    </lineage>
</organism>
<proteinExistence type="predicted"/>
<sequence length="685" mass="78086">MSGNDTRSLPYHLAAVKEGERRFENAFQGISRMILEGNVRTVTVNGKTTYDFEVFRTGRRHIIGMFNELNSFVSYVKDAAEGGSSREMAYVLVGEPGNGKTFFVDYLCQCYRRFLSKDGNRKYTFRFNGLEKLETYGHIKAIESQTYEDPMILAMNLYEDPDMNREYLAKAGFTDQQIDLLYEDYRPLGACSDYIWKDLAAHLDGDVQKMLQQVEIVPVPLSESLGTVTGKYPAKDKITSSAVDLLGEESIQRLLHISDTNNPYRFDLRRGALARVAGGGVHFSDEIFKNKKDLIQVYLGVIQNRTIEIEGFKWPIDTLIIATSNNSEFNKFMAEKEEAPIVDRCRISYVSHNTDYKLQRELTNYAIGSESRTTLTREVLHQDPNLNYAASTAVVLSRLPRSEKLTPVETMKLAAGEVAGEKSIKTLAEVIDTLNQDPNIINRFGQKGMGQRNLGRAIQLMVESSETNEGKCMFAHDIFKALDRIILDYVTEANDRAKYLEDLKIAKTLYRERVMTEMFNAYMDEPLAVKKDVLNYVNMIIGIDAENLGADRLWKYKDPQTGELVALKIDERFINSVEERLELKTEEQRESFRTSIRKIYGQKITMDPSYDFMDNLELVKAVTDVRLKSDIAGAGSLIGALANRTNEENQKLYDRMISTMLEKLGYCRTCAQKTIEYFCTQEDDS</sequence>
<evidence type="ECO:0000313" key="3">
    <source>
        <dbReference type="Proteomes" id="UP000032233"/>
    </source>
</evidence>
<dbReference type="InterPro" id="IPR027417">
    <property type="entry name" value="P-loop_NTPase"/>
</dbReference>
<protein>
    <submittedName>
        <fullName evidence="2">Protein serine/threonine kinase PrkA</fullName>
    </submittedName>
</protein>
<dbReference type="STRING" id="1429043.X474_01395"/>
<gene>
    <name evidence="2" type="ORF">X474_01395</name>
</gene>
<dbReference type="PANTHER" id="PTHR30267:SF2">
    <property type="entry name" value="PROTEIN PRKA"/>
    <property type="match status" value="1"/>
</dbReference>
<dbReference type="GO" id="GO:0004672">
    <property type="term" value="F:protein kinase activity"/>
    <property type="evidence" value="ECO:0007669"/>
    <property type="project" value="TreeGrafter"/>
</dbReference>
<keyword evidence="2" id="KW-0418">Kinase</keyword>